<evidence type="ECO:0000313" key="3">
    <source>
        <dbReference type="Proteomes" id="UP001274830"/>
    </source>
</evidence>
<evidence type="ECO:0000313" key="2">
    <source>
        <dbReference type="EMBL" id="KAK3674640.1"/>
    </source>
</evidence>
<reference evidence="2" key="1">
    <citation type="submission" date="2023-07" db="EMBL/GenBank/DDBJ databases">
        <title>Black Yeasts Isolated from many extreme environments.</title>
        <authorList>
            <person name="Coleine C."/>
            <person name="Stajich J.E."/>
            <person name="Selbmann L."/>
        </authorList>
    </citation>
    <scope>NUCLEOTIDE SEQUENCE</scope>
    <source>
        <strain evidence="2">CCFEE 5485</strain>
    </source>
</reference>
<dbReference type="AlphaFoldDB" id="A0AAE0WMX6"/>
<organism evidence="2 3">
    <name type="scientific">Recurvomyces mirabilis</name>
    <dbReference type="NCBI Taxonomy" id="574656"/>
    <lineage>
        <taxon>Eukaryota</taxon>
        <taxon>Fungi</taxon>
        <taxon>Dikarya</taxon>
        <taxon>Ascomycota</taxon>
        <taxon>Pezizomycotina</taxon>
        <taxon>Dothideomycetes</taxon>
        <taxon>Dothideomycetidae</taxon>
        <taxon>Mycosphaerellales</taxon>
        <taxon>Teratosphaeriaceae</taxon>
        <taxon>Recurvomyces</taxon>
    </lineage>
</organism>
<dbReference type="EMBL" id="JAUTXT010000018">
    <property type="protein sequence ID" value="KAK3674640.1"/>
    <property type="molecule type" value="Genomic_DNA"/>
</dbReference>
<sequence>MSTIEKPKTRLLLAQRDPPQHSRNQERRSLRSQADASDRERYFADHGFPVPGAHGRAHTTPFPIPEDPFVSATSSHRNNYTTHMQTRNSTIDTHPGPNALITNMRIARNNAIRQIMSSAYTLHYELDPNHRPFTSSPSGTSRPNPWSASTHYWKNWKRNWIGSLHYSLK</sequence>
<feature type="region of interest" description="Disordered" evidence="1">
    <location>
        <begin position="1"/>
        <end position="75"/>
    </location>
</feature>
<accession>A0AAE0WMX6</accession>
<gene>
    <name evidence="2" type="ORF">LTR78_005362</name>
</gene>
<proteinExistence type="predicted"/>
<feature type="compositionally biased region" description="Basic and acidic residues" evidence="1">
    <location>
        <begin position="18"/>
        <end position="29"/>
    </location>
</feature>
<dbReference type="Proteomes" id="UP001274830">
    <property type="component" value="Unassembled WGS sequence"/>
</dbReference>
<protein>
    <submittedName>
        <fullName evidence="2">Uncharacterized protein</fullName>
    </submittedName>
</protein>
<comment type="caution">
    <text evidence="2">The sequence shown here is derived from an EMBL/GenBank/DDBJ whole genome shotgun (WGS) entry which is preliminary data.</text>
</comment>
<name>A0AAE0WMX6_9PEZI</name>
<evidence type="ECO:0000256" key="1">
    <source>
        <dbReference type="SAM" id="MobiDB-lite"/>
    </source>
</evidence>
<keyword evidence="3" id="KW-1185">Reference proteome</keyword>